<dbReference type="AlphaFoldDB" id="A0A0F8Z0R2"/>
<feature type="non-terminal residue" evidence="1">
    <location>
        <position position="1"/>
    </location>
</feature>
<sequence length="235" mass="28757">KEEIAKRIGSGFYPTIMYLILEGYLSFLTGEELLCALESCKEKLAYSQYIKLIFEIMEKWDGDAISLEDLNKRILKREQLTKFFSGLMIDTKMCKYFGNFINGFYERLNKRLWIIIRKYSSVCLHLCYDYDEAGMYDKLLQHCKFILSQDSKSSYPWKYLGVAYRKKNLFIYAEVAENIYQTKERLRRKKFKKKLRKNRRKAFFWRHFFRYFSYHYWFFRKLHHKLVLEKPNGDF</sequence>
<gene>
    <name evidence="1" type="ORF">LCGC14_2831280</name>
</gene>
<dbReference type="EMBL" id="LAZR01053926">
    <property type="protein sequence ID" value="KKK79660.1"/>
    <property type="molecule type" value="Genomic_DNA"/>
</dbReference>
<protein>
    <submittedName>
        <fullName evidence="1">Uncharacterized protein</fullName>
    </submittedName>
</protein>
<name>A0A0F8Z0R2_9ZZZZ</name>
<organism evidence="1">
    <name type="scientific">marine sediment metagenome</name>
    <dbReference type="NCBI Taxonomy" id="412755"/>
    <lineage>
        <taxon>unclassified sequences</taxon>
        <taxon>metagenomes</taxon>
        <taxon>ecological metagenomes</taxon>
    </lineage>
</organism>
<comment type="caution">
    <text evidence="1">The sequence shown here is derived from an EMBL/GenBank/DDBJ whole genome shotgun (WGS) entry which is preliminary data.</text>
</comment>
<proteinExistence type="predicted"/>
<accession>A0A0F8Z0R2</accession>
<evidence type="ECO:0000313" key="1">
    <source>
        <dbReference type="EMBL" id="KKK79660.1"/>
    </source>
</evidence>
<reference evidence="1" key="1">
    <citation type="journal article" date="2015" name="Nature">
        <title>Complex archaea that bridge the gap between prokaryotes and eukaryotes.</title>
        <authorList>
            <person name="Spang A."/>
            <person name="Saw J.H."/>
            <person name="Jorgensen S.L."/>
            <person name="Zaremba-Niedzwiedzka K."/>
            <person name="Martijn J."/>
            <person name="Lind A.E."/>
            <person name="van Eijk R."/>
            <person name="Schleper C."/>
            <person name="Guy L."/>
            <person name="Ettema T.J."/>
        </authorList>
    </citation>
    <scope>NUCLEOTIDE SEQUENCE</scope>
</reference>